<protein>
    <submittedName>
        <fullName evidence="8">Cation diffusion facilitator family transporter</fullName>
    </submittedName>
</protein>
<dbReference type="EMBL" id="LT607756">
    <property type="protein sequence ID" value="SCG86170.1"/>
    <property type="molecule type" value="Genomic_DNA"/>
</dbReference>
<feature type="domain" description="Cation efflux protein transmembrane" evidence="7">
    <location>
        <begin position="152"/>
        <end position="330"/>
    </location>
</feature>
<keyword evidence="4 6" id="KW-1133">Transmembrane helix</keyword>
<evidence type="ECO:0000313" key="8">
    <source>
        <dbReference type="EMBL" id="SCG86170.1"/>
    </source>
</evidence>
<evidence type="ECO:0000256" key="3">
    <source>
        <dbReference type="ARBA" id="ARBA00022692"/>
    </source>
</evidence>
<dbReference type="STRING" id="118062.MCBB_1615"/>
<evidence type="ECO:0000313" key="9">
    <source>
        <dbReference type="Proteomes" id="UP000094707"/>
    </source>
</evidence>
<feature type="transmembrane region" description="Helical" evidence="6">
    <location>
        <begin position="201"/>
        <end position="219"/>
    </location>
</feature>
<feature type="transmembrane region" description="Helical" evidence="6">
    <location>
        <begin position="239"/>
        <end position="260"/>
    </location>
</feature>
<keyword evidence="3 6" id="KW-0812">Transmembrane</keyword>
<keyword evidence="2" id="KW-0813">Transport</keyword>
<sequence length="465" mass="53052">MNKNSKLKDKPLIGYDKFLLMALYKENPLSVMDLNDKTVIFISKIWYQQWHENNKSSLETTFTYLSRLRYSIYEVYYKERRNDSSKEVGIDAGLECETLVKNGLAICNPNGTYELTDKGNKKASELIKRMEKRSSLIEKDLLETSSAARNTIFINFFLAIMKLSSGLVTGSVGLIADGADATTDTISAFLVWLGLKIHREFLSTVLVIFMLFVAAFSVGSEALRRIIVALTGTLTPISHAYLVMAVEFIAILTAIFLFIYQRHIGRERNNLTIVSQSVDSKNHIMIGSAVILGAVFSIYGVYYVDAIVGIFISLGILRDAIGLSREAISSYQGDDTDLSQYKTAFGDYMKLNHYESFQFWILFAIHRKDIKTKEGLIKSLENAFKARYIPVLSELKLTPHEEFNYRQNFSEIVSPLMDLELIRTNETEYLLTEKGVKHFNRISHDFEYYDVKFSDSFLLKLSDEN</sequence>
<feature type="transmembrane region" description="Helical" evidence="6">
    <location>
        <begin position="284"/>
        <end position="304"/>
    </location>
</feature>
<name>A0A1D3L3W8_9EURY</name>
<accession>A0A1D3L3W8</accession>
<evidence type="ECO:0000256" key="4">
    <source>
        <dbReference type="ARBA" id="ARBA00022989"/>
    </source>
</evidence>
<dbReference type="RefSeq" id="WP_084789912.1">
    <property type="nucleotide sequence ID" value="NZ_LT607756.1"/>
</dbReference>
<organism evidence="8 9">
    <name type="scientific">Methanobacterium congolense</name>
    <dbReference type="NCBI Taxonomy" id="118062"/>
    <lineage>
        <taxon>Archaea</taxon>
        <taxon>Methanobacteriati</taxon>
        <taxon>Methanobacteriota</taxon>
        <taxon>Methanomada group</taxon>
        <taxon>Methanobacteria</taxon>
        <taxon>Methanobacteriales</taxon>
        <taxon>Methanobacteriaceae</taxon>
        <taxon>Methanobacterium</taxon>
    </lineage>
</organism>
<dbReference type="GO" id="GO:0016020">
    <property type="term" value="C:membrane"/>
    <property type="evidence" value="ECO:0007669"/>
    <property type="project" value="UniProtKB-SubCell"/>
</dbReference>
<dbReference type="InterPro" id="IPR058533">
    <property type="entry name" value="Cation_efflux_TM"/>
</dbReference>
<evidence type="ECO:0000256" key="6">
    <source>
        <dbReference type="SAM" id="Phobius"/>
    </source>
</evidence>
<dbReference type="InterPro" id="IPR050291">
    <property type="entry name" value="CDF_Transporter"/>
</dbReference>
<reference evidence="8 9" key="1">
    <citation type="submission" date="2016-08" db="EMBL/GenBank/DDBJ databases">
        <authorList>
            <person name="Seilhamer J.J."/>
        </authorList>
    </citation>
    <scope>NUCLEOTIDE SEQUENCE [LARGE SCALE GENOMIC DNA]</scope>
    <source>
        <strain evidence="8">Buetzberg</strain>
    </source>
</reference>
<dbReference type="InterPro" id="IPR027469">
    <property type="entry name" value="Cation_efflux_TMD_sf"/>
</dbReference>
<evidence type="ECO:0000256" key="1">
    <source>
        <dbReference type="ARBA" id="ARBA00004141"/>
    </source>
</evidence>
<proteinExistence type="predicted"/>
<keyword evidence="9" id="KW-1185">Reference proteome</keyword>
<evidence type="ECO:0000256" key="5">
    <source>
        <dbReference type="ARBA" id="ARBA00023136"/>
    </source>
</evidence>
<dbReference type="AlphaFoldDB" id="A0A1D3L3W8"/>
<evidence type="ECO:0000256" key="2">
    <source>
        <dbReference type="ARBA" id="ARBA00022448"/>
    </source>
</evidence>
<dbReference type="GO" id="GO:0008324">
    <property type="term" value="F:monoatomic cation transmembrane transporter activity"/>
    <property type="evidence" value="ECO:0007669"/>
    <property type="project" value="InterPro"/>
</dbReference>
<evidence type="ECO:0000259" key="7">
    <source>
        <dbReference type="Pfam" id="PF01545"/>
    </source>
</evidence>
<dbReference type="PANTHER" id="PTHR43840:SF15">
    <property type="entry name" value="MITOCHONDRIAL METAL TRANSPORTER 1-RELATED"/>
    <property type="match status" value="1"/>
</dbReference>
<comment type="subcellular location">
    <subcellularLocation>
        <location evidence="1">Membrane</location>
        <topology evidence="1">Multi-pass membrane protein</topology>
    </subcellularLocation>
</comment>
<dbReference type="Gene3D" id="1.20.1510.10">
    <property type="entry name" value="Cation efflux protein transmembrane domain"/>
    <property type="match status" value="1"/>
</dbReference>
<dbReference type="PANTHER" id="PTHR43840">
    <property type="entry name" value="MITOCHONDRIAL METAL TRANSPORTER 1-RELATED"/>
    <property type="match status" value="1"/>
</dbReference>
<keyword evidence="5 6" id="KW-0472">Membrane</keyword>
<dbReference type="SUPFAM" id="SSF161111">
    <property type="entry name" value="Cation efflux protein transmembrane domain-like"/>
    <property type="match status" value="1"/>
</dbReference>
<dbReference type="GeneID" id="30412453"/>
<dbReference type="KEGG" id="mcub:MCBB_1615"/>
<dbReference type="Pfam" id="PF01545">
    <property type="entry name" value="Cation_efflux"/>
    <property type="match status" value="1"/>
</dbReference>
<gene>
    <name evidence="8" type="ORF">MCBB_1615</name>
</gene>
<dbReference type="Proteomes" id="UP000094707">
    <property type="component" value="Chromosome I"/>
</dbReference>